<dbReference type="STRING" id="1214573.A0A0G2HT22"/>
<evidence type="ECO:0000259" key="4">
    <source>
        <dbReference type="Pfam" id="PF14698"/>
    </source>
</evidence>
<dbReference type="GO" id="GO:0004056">
    <property type="term" value="F:argininosuccinate lyase activity"/>
    <property type="evidence" value="ECO:0007669"/>
    <property type="project" value="InterPro"/>
</dbReference>
<dbReference type="Gene3D" id="1.10.40.30">
    <property type="entry name" value="Fumarase/aspartase (C-terminal domain)"/>
    <property type="match status" value="1"/>
</dbReference>
<dbReference type="InterPro" id="IPR022761">
    <property type="entry name" value="Fumarate_lyase_N"/>
</dbReference>
<dbReference type="Proteomes" id="UP000034680">
    <property type="component" value="Unassembled WGS sequence"/>
</dbReference>
<comment type="caution">
    <text evidence="5">The sequence shown here is derived from an EMBL/GenBank/DDBJ whole genome shotgun (WGS) entry which is preliminary data.</text>
</comment>
<dbReference type="InterPro" id="IPR009049">
    <property type="entry name" value="Argininosuccinate_lyase"/>
</dbReference>
<proteinExistence type="inferred from homology"/>
<dbReference type="AlphaFoldDB" id="A0A0G2HT22"/>
<feature type="domain" description="Argininosuccinate lyase C-terminal" evidence="4">
    <location>
        <begin position="231"/>
        <end position="290"/>
    </location>
</feature>
<evidence type="ECO:0000259" key="3">
    <source>
        <dbReference type="Pfam" id="PF00206"/>
    </source>
</evidence>
<gene>
    <name evidence="5" type="ORF">UCDDA912_g02050</name>
</gene>
<dbReference type="InterPro" id="IPR024083">
    <property type="entry name" value="Fumarase/histidase_N"/>
</dbReference>
<dbReference type="Pfam" id="PF14698">
    <property type="entry name" value="ASL_C2"/>
    <property type="match status" value="1"/>
</dbReference>
<dbReference type="OrthoDB" id="2561043at2759"/>
<comment type="similarity">
    <text evidence="1">Belongs to the lyase 1 family. Argininosuccinate lyase subfamily.</text>
</comment>
<dbReference type="SUPFAM" id="SSF48557">
    <property type="entry name" value="L-aspartase-like"/>
    <property type="match status" value="1"/>
</dbReference>
<dbReference type="InterPro" id="IPR008948">
    <property type="entry name" value="L-Aspartase-like"/>
</dbReference>
<accession>A0A0G2HT22</accession>
<reference evidence="5 6" key="1">
    <citation type="submission" date="2015-05" db="EMBL/GenBank/DDBJ databases">
        <title>Distinctive expansion of gene families associated with plant cell wall degradation and secondary metabolism in the genomes of grapevine trunk pathogens.</title>
        <authorList>
            <person name="Lawrence D.P."/>
            <person name="Travadon R."/>
            <person name="Rolshausen P.E."/>
            <person name="Baumgartner K."/>
        </authorList>
    </citation>
    <scope>NUCLEOTIDE SEQUENCE [LARGE SCALE GENOMIC DNA]</scope>
    <source>
        <strain evidence="5">DA912</strain>
    </source>
</reference>
<evidence type="ECO:0000256" key="1">
    <source>
        <dbReference type="ARBA" id="ARBA00010755"/>
    </source>
</evidence>
<name>A0A0G2HT22_9PEZI</name>
<dbReference type="PANTHER" id="PTHR43814">
    <property type="entry name" value="ARGININOSUCCINATE LYASE"/>
    <property type="match status" value="1"/>
</dbReference>
<keyword evidence="5" id="KW-0456">Lyase</keyword>
<dbReference type="GO" id="GO:0042450">
    <property type="term" value="P:L-arginine biosynthetic process via ornithine"/>
    <property type="evidence" value="ECO:0007669"/>
    <property type="project" value="InterPro"/>
</dbReference>
<feature type="domain" description="Fumarate lyase N-terminal" evidence="3">
    <location>
        <begin position="13"/>
        <end position="95"/>
    </location>
</feature>
<dbReference type="PRINTS" id="PR00145">
    <property type="entry name" value="ARGSUCLYASE"/>
</dbReference>
<dbReference type="Gene3D" id="1.20.200.10">
    <property type="entry name" value="Fumarase/aspartase (Central domain)"/>
    <property type="match status" value="1"/>
</dbReference>
<evidence type="ECO:0000256" key="2">
    <source>
        <dbReference type="ARBA" id="ARBA00032749"/>
    </source>
</evidence>
<organism evidence="5 6">
    <name type="scientific">Diaporthe ampelina</name>
    <dbReference type="NCBI Taxonomy" id="1214573"/>
    <lineage>
        <taxon>Eukaryota</taxon>
        <taxon>Fungi</taxon>
        <taxon>Dikarya</taxon>
        <taxon>Ascomycota</taxon>
        <taxon>Pezizomycotina</taxon>
        <taxon>Sordariomycetes</taxon>
        <taxon>Sordariomycetidae</taxon>
        <taxon>Diaporthales</taxon>
        <taxon>Diaporthaceae</taxon>
        <taxon>Diaporthe</taxon>
    </lineage>
</organism>
<evidence type="ECO:0000313" key="6">
    <source>
        <dbReference type="Proteomes" id="UP000034680"/>
    </source>
</evidence>
<dbReference type="Gene3D" id="1.10.275.10">
    <property type="entry name" value="Fumarase/aspartase (N-terminal domain)"/>
    <property type="match status" value="1"/>
</dbReference>
<dbReference type="EMBL" id="LCUC01000065">
    <property type="protein sequence ID" value="KKY37963.1"/>
    <property type="molecule type" value="Genomic_DNA"/>
</dbReference>
<keyword evidence="6" id="KW-1185">Reference proteome</keyword>
<dbReference type="GO" id="GO:0005829">
    <property type="term" value="C:cytosol"/>
    <property type="evidence" value="ECO:0007669"/>
    <property type="project" value="TreeGrafter"/>
</dbReference>
<reference evidence="5 6" key="2">
    <citation type="submission" date="2015-05" db="EMBL/GenBank/DDBJ databases">
        <authorList>
            <person name="Morales-Cruz A."/>
            <person name="Amrine K.C."/>
            <person name="Cantu D."/>
        </authorList>
    </citation>
    <scope>NUCLEOTIDE SEQUENCE [LARGE SCALE GENOMIC DNA]</scope>
    <source>
        <strain evidence="5">DA912</strain>
    </source>
</reference>
<dbReference type="FunFam" id="1.10.40.30:FF:000001">
    <property type="entry name" value="Argininosuccinate lyase"/>
    <property type="match status" value="1"/>
</dbReference>
<feature type="domain" description="Fumarate lyase N-terminal" evidence="3">
    <location>
        <begin position="96"/>
        <end position="205"/>
    </location>
</feature>
<protein>
    <recommendedName>
        <fullName evidence="2">Arginosuccinase</fullName>
    </recommendedName>
</protein>
<dbReference type="InterPro" id="IPR029419">
    <property type="entry name" value="Arg_succ_lyase_C"/>
</dbReference>
<evidence type="ECO:0000313" key="5">
    <source>
        <dbReference type="EMBL" id="KKY37963.1"/>
    </source>
</evidence>
<dbReference type="PRINTS" id="PR00149">
    <property type="entry name" value="FUMRATELYASE"/>
</dbReference>
<dbReference type="Pfam" id="PF00206">
    <property type="entry name" value="Lyase_1"/>
    <property type="match status" value="2"/>
</dbReference>
<dbReference type="PANTHER" id="PTHR43814:SF1">
    <property type="entry name" value="ARGININOSUCCINATE LYASE"/>
    <property type="match status" value="1"/>
</dbReference>
<sequence>MRICCGEVASLDEFKKIDAGLLEVEKEWEAGTFNIIPGADEDIYTANERRLGEIIGKDVAGKLHTGRGRNEQIATDMRLWLRDELDKLEGFLKNFLGRAQAIRWSHWMLSYGFAFANDLERLREIRKWVNRSPLGCGALAGNPFGIEREMMAKELGFEELLWNSMGVVVDRDFVLETLQWGSFLMQHISRWAEDLIIYSSAETVGDSIQIAEGVLSLLATQPKMHAALESFKLATDVAEYLVRKGVPFRETHHISGRCVALSEQTGTRMNELTNEKMKGVDARFEGDIAESF</sequence>
<dbReference type="InterPro" id="IPR000362">
    <property type="entry name" value="Fumarate_lyase_fam"/>
</dbReference>